<sequence>MLVLPLSLASCGMFGLPKGDVTGSITGTQPQAGDVRLALIGMTGSGFENNAVDQLDIGTFNPEKRVYAISLPANPKAGAYEVLAYVDTNKDNKYTAGEPRTRNQGRYLIFATQDAGLFGFNVKKGWNRADGTTVTQGLPFNNYDLSW</sequence>
<proteinExistence type="predicted"/>
<protein>
    <submittedName>
        <fullName evidence="1">Uncharacterized protein</fullName>
    </submittedName>
</protein>
<keyword evidence="2" id="KW-1185">Reference proteome</keyword>
<dbReference type="eggNOG" id="ENOG502ZMRC">
    <property type="taxonomic scope" value="Bacteria"/>
</dbReference>
<name>A0A016QTX9_9DEIO</name>
<dbReference type="Proteomes" id="UP000020492">
    <property type="component" value="Unassembled WGS sequence"/>
</dbReference>
<gene>
    <name evidence="1" type="ORF">DEIPH_ctg008orf0075</name>
</gene>
<comment type="caution">
    <text evidence="1">The sequence shown here is derived from an EMBL/GenBank/DDBJ whole genome shotgun (WGS) entry which is preliminary data.</text>
</comment>
<dbReference type="PATRIC" id="fig|1476583.3.peg.491"/>
<reference evidence="1 2" key="1">
    <citation type="submission" date="2014-03" db="EMBL/GenBank/DDBJ databases">
        <title>Draft genome sequence of Deinococcus phoenicis 1P10ME.</title>
        <authorList>
            <person name="Stepanov V.G."/>
            <person name="Vaishampayan P."/>
            <person name="Venkateswaran K."/>
            <person name="Fox G.E."/>
        </authorList>
    </citation>
    <scope>NUCLEOTIDE SEQUENCE [LARGE SCALE GENOMIC DNA]</scope>
    <source>
        <strain evidence="1 2">1P10ME</strain>
    </source>
</reference>
<accession>A0A016QTX9</accession>
<evidence type="ECO:0000313" key="2">
    <source>
        <dbReference type="Proteomes" id="UP000020492"/>
    </source>
</evidence>
<evidence type="ECO:0000313" key="1">
    <source>
        <dbReference type="EMBL" id="EYB69352.1"/>
    </source>
</evidence>
<organism evidence="1 2">
    <name type="scientific">Deinococcus phoenicis</name>
    <dbReference type="NCBI Taxonomy" id="1476583"/>
    <lineage>
        <taxon>Bacteria</taxon>
        <taxon>Thermotogati</taxon>
        <taxon>Deinococcota</taxon>
        <taxon>Deinococci</taxon>
        <taxon>Deinococcales</taxon>
        <taxon>Deinococcaceae</taxon>
        <taxon>Deinococcus</taxon>
    </lineage>
</organism>
<dbReference type="AlphaFoldDB" id="A0A016QTX9"/>
<dbReference type="EMBL" id="JHAC01000008">
    <property type="protein sequence ID" value="EYB69352.1"/>
    <property type="molecule type" value="Genomic_DNA"/>
</dbReference>
<dbReference type="STRING" id="1476583.DEIPH_ctg008orf0075"/>